<protein>
    <submittedName>
        <fullName evidence="2">Phosphate/phosphite/phosphonate ABC transporter substrate-binding protein</fullName>
    </submittedName>
</protein>
<accession>A0A7X7LX16</accession>
<dbReference type="PANTHER" id="PTHR35841">
    <property type="entry name" value="PHOSPHONATES-BINDING PERIPLASMIC PROTEIN"/>
    <property type="match status" value="1"/>
</dbReference>
<evidence type="ECO:0000256" key="1">
    <source>
        <dbReference type="SAM" id="SignalP"/>
    </source>
</evidence>
<feature type="chain" id="PRO_5031289629" evidence="1">
    <location>
        <begin position="29"/>
        <end position="261"/>
    </location>
</feature>
<feature type="non-terminal residue" evidence="2">
    <location>
        <position position="261"/>
    </location>
</feature>
<organism evidence="2 3">
    <name type="scientific">Thauera phenolivorans</name>
    <dbReference type="NCBI Taxonomy" id="1792543"/>
    <lineage>
        <taxon>Bacteria</taxon>
        <taxon>Pseudomonadati</taxon>
        <taxon>Pseudomonadota</taxon>
        <taxon>Betaproteobacteria</taxon>
        <taxon>Rhodocyclales</taxon>
        <taxon>Zoogloeaceae</taxon>
        <taxon>Thauera</taxon>
    </lineage>
</organism>
<dbReference type="Gene3D" id="3.40.190.10">
    <property type="entry name" value="Periplasmic binding protein-like II"/>
    <property type="match status" value="2"/>
</dbReference>
<gene>
    <name evidence="2" type="ORF">GX576_10280</name>
</gene>
<dbReference type="Pfam" id="PF12974">
    <property type="entry name" value="Phosphonate-bd"/>
    <property type="match status" value="1"/>
</dbReference>
<name>A0A7X7LX16_9RHOO</name>
<comment type="caution">
    <text evidence="2">The sequence shown here is derived from an EMBL/GenBank/DDBJ whole genome shotgun (WGS) entry which is preliminary data.</text>
</comment>
<dbReference type="PANTHER" id="PTHR35841:SF1">
    <property type="entry name" value="PHOSPHONATES-BINDING PERIPLASMIC PROTEIN"/>
    <property type="match status" value="1"/>
</dbReference>
<proteinExistence type="predicted"/>
<feature type="signal peptide" evidence="1">
    <location>
        <begin position="1"/>
        <end position="28"/>
    </location>
</feature>
<evidence type="ECO:0000313" key="3">
    <source>
        <dbReference type="Proteomes" id="UP000536534"/>
    </source>
</evidence>
<sequence length="261" mass="28106">MPRLRPRPLLTLLAALLAVGALPASAQAAASLSLAVSEGTSGGIDAATARKKYAPMAERLSAALGTPVEIVFVREFAALEQGMKDNRFDFVVARPSDYPASGLRDYRYQYVANAEPQGHCMLAVTADSPIRAVAELRGKTFVMPEEAAYMTRFCRAELREQGIDLAKENVFYVREQGAIPFGLENGIADVGGMASYSGAIRQWEKKEQRVLHKSAGQPYMPVVASPDLSAEQIAKAQEVLLGLADDAAGQAFLKQLKITGF</sequence>
<keyword evidence="1" id="KW-0732">Signal</keyword>
<dbReference type="SUPFAM" id="SSF53850">
    <property type="entry name" value="Periplasmic binding protein-like II"/>
    <property type="match status" value="1"/>
</dbReference>
<evidence type="ECO:0000313" key="2">
    <source>
        <dbReference type="EMBL" id="NLF54759.1"/>
    </source>
</evidence>
<reference evidence="2 3" key="1">
    <citation type="journal article" date="2020" name="Biotechnol. Biofuels">
        <title>New insights from the biogas microbiome by comprehensive genome-resolved metagenomics of nearly 1600 species originating from multiple anaerobic digesters.</title>
        <authorList>
            <person name="Campanaro S."/>
            <person name="Treu L."/>
            <person name="Rodriguez-R L.M."/>
            <person name="Kovalovszki A."/>
            <person name="Ziels R.M."/>
            <person name="Maus I."/>
            <person name="Zhu X."/>
            <person name="Kougias P.G."/>
            <person name="Basile A."/>
            <person name="Luo G."/>
            <person name="Schluter A."/>
            <person name="Konstantinidis K.T."/>
            <person name="Angelidaki I."/>
        </authorList>
    </citation>
    <scope>NUCLEOTIDE SEQUENCE [LARGE SCALE GENOMIC DNA]</scope>
    <source>
        <strain evidence="2">AS06rmzACSIP_256</strain>
    </source>
</reference>
<dbReference type="Proteomes" id="UP000536534">
    <property type="component" value="Unassembled WGS sequence"/>
</dbReference>
<dbReference type="AlphaFoldDB" id="A0A7X7LX16"/>
<dbReference type="EMBL" id="JAAYYV010000264">
    <property type="protein sequence ID" value="NLF54759.1"/>
    <property type="molecule type" value="Genomic_DNA"/>
</dbReference>